<evidence type="ECO:0000313" key="1">
    <source>
        <dbReference type="EMBL" id="MBB3999530.1"/>
    </source>
</evidence>
<dbReference type="PROSITE" id="PS01125">
    <property type="entry name" value="ROK"/>
    <property type="match status" value="1"/>
</dbReference>
<dbReference type="EC" id="2.7.1.2" evidence="1"/>
<dbReference type="GO" id="GO:0004340">
    <property type="term" value="F:glucokinase activity"/>
    <property type="evidence" value="ECO:0007669"/>
    <property type="project" value="UniProtKB-EC"/>
</dbReference>
<name>A0A7W6H6K4_9HYPH</name>
<dbReference type="SUPFAM" id="SSF53067">
    <property type="entry name" value="Actin-like ATPase domain"/>
    <property type="match status" value="1"/>
</dbReference>
<dbReference type="Proteomes" id="UP000542776">
    <property type="component" value="Unassembled WGS sequence"/>
</dbReference>
<accession>A0A7W6H6K4</accession>
<dbReference type="InterPro" id="IPR049874">
    <property type="entry name" value="ROK_cs"/>
</dbReference>
<keyword evidence="1" id="KW-0418">Kinase</keyword>
<comment type="caution">
    <text evidence="1">The sequence shown here is derived from an EMBL/GenBank/DDBJ whole genome shotgun (WGS) entry which is preliminary data.</text>
</comment>
<gene>
    <name evidence="1" type="ORF">GGR04_003400</name>
</gene>
<dbReference type="AlphaFoldDB" id="A0A7W6H6K4"/>
<dbReference type="Pfam" id="PF00480">
    <property type="entry name" value="ROK"/>
    <property type="match status" value="1"/>
</dbReference>
<dbReference type="RefSeq" id="WP_183201076.1">
    <property type="nucleotide sequence ID" value="NZ_JACIEK010000010.1"/>
</dbReference>
<dbReference type="PANTHER" id="PTHR18964:SF173">
    <property type="entry name" value="GLUCOKINASE"/>
    <property type="match status" value="1"/>
</dbReference>
<dbReference type="PANTHER" id="PTHR18964">
    <property type="entry name" value="ROK (REPRESSOR, ORF, KINASE) FAMILY"/>
    <property type="match status" value="1"/>
</dbReference>
<sequence>MPDASFIGIDLGGTQVRAAAIERDGTILERRTAPTDRAGGVAGVVAQMEALIAGVRSPRTRAVGIGIPGAFDAARGTVLDIPALPGWTDIPLSDIVEARTGLPTVLENDAKIAALGEWRSGGGRGLANFAYVTVSTGIGGGIVLENRLIRGHRGLAGEVGHTRITDRSAPCSCGHQGCWEAVASGTALARAAQAAVTLEPASRLATLAGARPATGEDVTQAARDRCPVAGQVLREEAAWLAAGFVNVQHLYAPERIVMGGGVSKALDLMLADIRRGMRERLLPGHAVPEIVAAQLGDDAGLVGAAYRALELWTGR</sequence>
<dbReference type="EMBL" id="JACIEK010000010">
    <property type="protein sequence ID" value="MBB3999530.1"/>
    <property type="molecule type" value="Genomic_DNA"/>
</dbReference>
<keyword evidence="1" id="KW-0808">Transferase</keyword>
<protein>
    <submittedName>
        <fullName evidence="1">Glucokinase</fullName>
        <ecNumber evidence="1">2.7.1.2</ecNumber>
    </submittedName>
</protein>
<evidence type="ECO:0000313" key="2">
    <source>
        <dbReference type="Proteomes" id="UP000542776"/>
    </source>
</evidence>
<dbReference type="Gene3D" id="3.30.420.40">
    <property type="match status" value="2"/>
</dbReference>
<reference evidence="1 2" key="1">
    <citation type="submission" date="2020-08" db="EMBL/GenBank/DDBJ databases">
        <title>Genomic Encyclopedia of Type Strains, Phase IV (KMG-IV): sequencing the most valuable type-strain genomes for metagenomic binning, comparative biology and taxonomic classification.</title>
        <authorList>
            <person name="Goeker M."/>
        </authorList>
    </citation>
    <scope>NUCLEOTIDE SEQUENCE [LARGE SCALE GENOMIC DNA]</scope>
    <source>
        <strain evidence="1 2">DSM 102238</strain>
    </source>
</reference>
<dbReference type="InterPro" id="IPR000600">
    <property type="entry name" value="ROK"/>
</dbReference>
<keyword evidence="2" id="KW-1185">Reference proteome</keyword>
<dbReference type="InterPro" id="IPR043129">
    <property type="entry name" value="ATPase_NBD"/>
</dbReference>
<proteinExistence type="predicted"/>
<organism evidence="1 2">
    <name type="scientific">Aureimonas pseudogalii</name>
    <dbReference type="NCBI Taxonomy" id="1744844"/>
    <lineage>
        <taxon>Bacteria</taxon>
        <taxon>Pseudomonadati</taxon>
        <taxon>Pseudomonadota</taxon>
        <taxon>Alphaproteobacteria</taxon>
        <taxon>Hyphomicrobiales</taxon>
        <taxon>Aurantimonadaceae</taxon>
        <taxon>Aureimonas</taxon>
    </lineage>
</organism>